<dbReference type="InterPro" id="IPR016064">
    <property type="entry name" value="NAD/diacylglycerol_kinase_sf"/>
</dbReference>
<evidence type="ECO:0000259" key="1">
    <source>
        <dbReference type="PROSITE" id="PS50146"/>
    </source>
</evidence>
<reference evidence="2 3" key="1">
    <citation type="submission" date="2014-03" db="EMBL/GenBank/DDBJ databases">
        <title>The draft genome sequence of Thioclava dalianensis DLFJ1-1.</title>
        <authorList>
            <person name="Lai Q."/>
            <person name="Shao Z."/>
        </authorList>
    </citation>
    <scope>NUCLEOTIDE SEQUENCE [LARGE SCALE GENOMIC DNA]</scope>
    <source>
        <strain evidence="2 3">DLFJ1-1</strain>
    </source>
</reference>
<accession>A0A074TFU4</accession>
<dbReference type="Pfam" id="PF00781">
    <property type="entry name" value="DAGK_cat"/>
    <property type="match status" value="1"/>
</dbReference>
<feature type="domain" description="DAGKc" evidence="1">
    <location>
        <begin position="17"/>
        <end position="145"/>
    </location>
</feature>
<protein>
    <submittedName>
        <fullName evidence="2">Diacylglycerol kinase</fullName>
    </submittedName>
</protein>
<evidence type="ECO:0000313" key="2">
    <source>
        <dbReference type="EMBL" id="KEP69020.1"/>
    </source>
</evidence>
<keyword evidence="2" id="KW-0808">Transferase</keyword>
<dbReference type="SMART" id="SM00046">
    <property type="entry name" value="DAGKc"/>
    <property type="match status" value="1"/>
</dbReference>
<dbReference type="InterPro" id="IPR017438">
    <property type="entry name" value="ATP-NAD_kinase_N"/>
</dbReference>
<dbReference type="AlphaFoldDB" id="A0A074TFU4"/>
<dbReference type="InterPro" id="IPR001206">
    <property type="entry name" value="Diacylglycerol_kinase_cat_dom"/>
</dbReference>
<dbReference type="Gene3D" id="2.60.200.40">
    <property type="match status" value="1"/>
</dbReference>
<dbReference type="SUPFAM" id="SSF111331">
    <property type="entry name" value="NAD kinase/diacylglycerol kinase-like"/>
    <property type="match status" value="1"/>
</dbReference>
<keyword evidence="2" id="KW-0418">Kinase</keyword>
<dbReference type="GO" id="GO:0016301">
    <property type="term" value="F:kinase activity"/>
    <property type="evidence" value="ECO:0007669"/>
    <property type="project" value="UniProtKB-KW"/>
</dbReference>
<dbReference type="InterPro" id="IPR045540">
    <property type="entry name" value="YegS/DAGK_C"/>
</dbReference>
<evidence type="ECO:0000313" key="3">
    <source>
        <dbReference type="Proteomes" id="UP000027725"/>
    </source>
</evidence>
<dbReference type="Gene3D" id="3.40.50.10330">
    <property type="entry name" value="Probable inorganic polyphosphate/atp-NAD kinase, domain 1"/>
    <property type="match status" value="1"/>
</dbReference>
<dbReference type="EMBL" id="JHEH01000019">
    <property type="protein sequence ID" value="KEP69020.1"/>
    <property type="molecule type" value="Genomic_DNA"/>
</dbReference>
<comment type="caution">
    <text evidence="2">The sequence shown here is derived from an EMBL/GenBank/DDBJ whole genome shotgun (WGS) entry which is preliminary data.</text>
</comment>
<sequence>MDETATPPTPTDPPAVARSGLIAVIGNPSSGRNSRDEDAVGAALKAFGPGAELYRWTPETDIAHTVERALADGAELIVAAGGDGTAMAVAQSMLGQSVPMAVLPLGTFNFFARGLRLSEDPVQAAQAIRDGTPSSIRVGQVNKRVFLNNASLGIYPAILKAREDIYARWGRRRVVAHWSVIKTFLRFQRPMNLRITADGDTRNYRTPLVFVARSAYQLELFGLRGAGAISDDHFAVLVAKGGSRADLFRLAARLVMSDAREGRDYELIRARDVSISTGRRRALLAFDGEKSFERSPFHFEMSSDLLNIVQPVPEDAEDAA</sequence>
<proteinExistence type="predicted"/>
<keyword evidence="3" id="KW-1185">Reference proteome</keyword>
<dbReference type="Pfam" id="PF19279">
    <property type="entry name" value="YegS_C"/>
    <property type="match status" value="1"/>
</dbReference>
<dbReference type="OrthoDB" id="9815110at2"/>
<gene>
    <name evidence="2" type="ORF">DL1_06095</name>
</gene>
<dbReference type="RefSeq" id="WP_038067559.1">
    <property type="nucleotide sequence ID" value="NZ_FOVB01000001.1"/>
</dbReference>
<dbReference type="STRING" id="1185766.SAMN05216224_101752"/>
<organism evidence="2 3">
    <name type="scientific">Thioclava dalianensis</name>
    <dbReference type="NCBI Taxonomy" id="1185766"/>
    <lineage>
        <taxon>Bacteria</taxon>
        <taxon>Pseudomonadati</taxon>
        <taxon>Pseudomonadota</taxon>
        <taxon>Alphaproteobacteria</taxon>
        <taxon>Rhodobacterales</taxon>
        <taxon>Paracoccaceae</taxon>
        <taxon>Thioclava</taxon>
    </lineage>
</organism>
<dbReference type="eggNOG" id="COG1597">
    <property type="taxonomic scope" value="Bacteria"/>
</dbReference>
<name>A0A074TFU4_9RHOB</name>
<dbReference type="Proteomes" id="UP000027725">
    <property type="component" value="Unassembled WGS sequence"/>
</dbReference>
<dbReference type="PROSITE" id="PS50146">
    <property type="entry name" value="DAGK"/>
    <property type="match status" value="1"/>
</dbReference>